<dbReference type="RefSeq" id="WP_098460675.1">
    <property type="nucleotide sequence ID" value="NZ_PDJC01000001.1"/>
</dbReference>
<reference evidence="1 2" key="1">
    <citation type="submission" date="2017-10" db="EMBL/GenBank/DDBJ databases">
        <title>Sequencing the genomes of 1000 actinobacteria strains.</title>
        <authorList>
            <person name="Klenk H.-P."/>
        </authorList>
    </citation>
    <scope>NUCLEOTIDE SEQUENCE [LARGE SCALE GENOMIC DNA]</scope>
    <source>
        <strain evidence="1 2">DSM 15597</strain>
    </source>
</reference>
<proteinExistence type="predicted"/>
<evidence type="ECO:0000313" key="2">
    <source>
        <dbReference type="Proteomes" id="UP000226079"/>
    </source>
</evidence>
<sequence>MNDIKVIDVGEDGGRWLVTNTTDPNEARIAVVRHLREQLLPNDHEVFAGEVEELLDATERVYHYPLCADPSTERLYHESPVGSGAIRSDRIGGNGITFGVSPLPDQREMRRARR</sequence>
<dbReference type="OrthoDB" id="4954122at2"/>
<accession>A0A2A9CS16</accession>
<name>A0A2A9CS16_9ACTN</name>
<evidence type="ECO:0000313" key="1">
    <source>
        <dbReference type="EMBL" id="PFG17224.1"/>
    </source>
</evidence>
<dbReference type="AlphaFoldDB" id="A0A2A9CS16"/>
<comment type="caution">
    <text evidence="1">The sequence shown here is derived from an EMBL/GenBank/DDBJ whole genome shotgun (WGS) entry which is preliminary data.</text>
</comment>
<dbReference type="EMBL" id="PDJC01000001">
    <property type="protein sequence ID" value="PFG17224.1"/>
    <property type="molecule type" value="Genomic_DNA"/>
</dbReference>
<gene>
    <name evidence="1" type="ORF">ATK74_1787</name>
</gene>
<dbReference type="Proteomes" id="UP000226079">
    <property type="component" value="Unassembled WGS sequence"/>
</dbReference>
<protein>
    <submittedName>
        <fullName evidence="1">Uncharacterized protein</fullName>
    </submittedName>
</protein>
<organism evidence="1 2">
    <name type="scientific">Propionicimonas paludicola</name>
    <dbReference type="NCBI Taxonomy" id="185243"/>
    <lineage>
        <taxon>Bacteria</taxon>
        <taxon>Bacillati</taxon>
        <taxon>Actinomycetota</taxon>
        <taxon>Actinomycetes</taxon>
        <taxon>Propionibacteriales</taxon>
        <taxon>Nocardioidaceae</taxon>
        <taxon>Propionicimonas</taxon>
    </lineage>
</organism>
<keyword evidence="2" id="KW-1185">Reference proteome</keyword>